<feature type="region of interest" description="Disordered" evidence="2">
    <location>
        <begin position="1"/>
        <end position="124"/>
    </location>
</feature>
<dbReference type="GO" id="GO:0031146">
    <property type="term" value="P:SCF-dependent proteasomal ubiquitin-dependent protein catabolic process"/>
    <property type="evidence" value="ECO:0007669"/>
    <property type="project" value="TreeGrafter"/>
</dbReference>
<accession>A0AAN7ULE5</accession>
<evidence type="ECO:0000313" key="4">
    <source>
        <dbReference type="EMBL" id="KAK5634815.1"/>
    </source>
</evidence>
<dbReference type="Gene3D" id="1.20.1280.50">
    <property type="match status" value="1"/>
</dbReference>
<dbReference type="SUPFAM" id="SSF81383">
    <property type="entry name" value="F-box domain"/>
    <property type="match status" value="1"/>
</dbReference>
<dbReference type="EMBL" id="JAWHQM010000045">
    <property type="protein sequence ID" value="KAK5634815.1"/>
    <property type="molecule type" value="Genomic_DNA"/>
</dbReference>
<feature type="compositionally biased region" description="Polar residues" evidence="2">
    <location>
        <begin position="26"/>
        <end position="45"/>
    </location>
</feature>
<dbReference type="PROSITE" id="PS50181">
    <property type="entry name" value="FBOX"/>
    <property type="match status" value="1"/>
</dbReference>
<protein>
    <recommendedName>
        <fullName evidence="3">F-box domain-containing protein</fullName>
    </recommendedName>
</protein>
<dbReference type="PANTHER" id="PTHR12874">
    <property type="entry name" value="F-BOX ONLY PROTEIN 48-RELATED"/>
    <property type="match status" value="1"/>
</dbReference>
<keyword evidence="1" id="KW-0833">Ubl conjugation pathway</keyword>
<feature type="domain" description="F-box" evidence="3">
    <location>
        <begin position="241"/>
        <end position="291"/>
    </location>
</feature>
<reference evidence="4 5" key="1">
    <citation type="submission" date="2023-10" db="EMBL/GenBank/DDBJ databases">
        <title>Draft genome sequence of Xylaria bambusicola isolate GMP-LS, the root and basal stem rot pathogen of sugarcane in Indonesia.</title>
        <authorList>
            <person name="Selvaraj P."/>
            <person name="Muralishankar V."/>
            <person name="Muruganantham S."/>
            <person name="Sp S."/>
            <person name="Haryani S."/>
            <person name="Lau K.J.X."/>
            <person name="Naqvi N.I."/>
        </authorList>
    </citation>
    <scope>NUCLEOTIDE SEQUENCE [LARGE SCALE GENOMIC DNA]</scope>
    <source>
        <strain evidence="4">GMP-LS</strain>
    </source>
</reference>
<gene>
    <name evidence="4" type="ORF">RRF57_010528</name>
</gene>
<feature type="compositionally biased region" description="Polar residues" evidence="2">
    <location>
        <begin position="174"/>
        <end position="183"/>
    </location>
</feature>
<organism evidence="4 5">
    <name type="scientific">Xylaria bambusicola</name>
    <dbReference type="NCBI Taxonomy" id="326684"/>
    <lineage>
        <taxon>Eukaryota</taxon>
        <taxon>Fungi</taxon>
        <taxon>Dikarya</taxon>
        <taxon>Ascomycota</taxon>
        <taxon>Pezizomycotina</taxon>
        <taxon>Sordariomycetes</taxon>
        <taxon>Xylariomycetidae</taxon>
        <taxon>Xylariales</taxon>
        <taxon>Xylariaceae</taxon>
        <taxon>Xylaria</taxon>
    </lineage>
</organism>
<evidence type="ECO:0000256" key="2">
    <source>
        <dbReference type="SAM" id="MobiDB-lite"/>
    </source>
</evidence>
<evidence type="ECO:0000259" key="3">
    <source>
        <dbReference type="PROSITE" id="PS50181"/>
    </source>
</evidence>
<feature type="compositionally biased region" description="Polar residues" evidence="2">
    <location>
        <begin position="70"/>
        <end position="79"/>
    </location>
</feature>
<dbReference type="InterPro" id="IPR036047">
    <property type="entry name" value="F-box-like_dom_sf"/>
</dbReference>
<dbReference type="Pfam" id="PF19270">
    <property type="entry name" value="FBO_C"/>
    <property type="match status" value="1"/>
</dbReference>
<dbReference type="InterPro" id="IPR001810">
    <property type="entry name" value="F-box_dom"/>
</dbReference>
<proteinExistence type="predicted"/>
<dbReference type="Proteomes" id="UP001305414">
    <property type="component" value="Unassembled WGS sequence"/>
</dbReference>
<evidence type="ECO:0000313" key="5">
    <source>
        <dbReference type="Proteomes" id="UP001305414"/>
    </source>
</evidence>
<comment type="caution">
    <text evidence="4">The sequence shown here is derived from an EMBL/GenBank/DDBJ whole genome shotgun (WGS) entry which is preliminary data.</text>
</comment>
<feature type="compositionally biased region" description="Basic and acidic residues" evidence="2">
    <location>
        <begin position="113"/>
        <end position="124"/>
    </location>
</feature>
<dbReference type="PANTHER" id="PTHR12874:SF9">
    <property type="entry name" value="F-BOX ONLY PROTEIN 48"/>
    <property type="match status" value="1"/>
</dbReference>
<dbReference type="InterPro" id="IPR045464">
    <property type="entry name" value="Hrt3/FBXO9_C"/>
</dbReference>
<feature type="compositionally biased region" description="Low complexity" evidence="2">
    <location>
        <begin position="46"/>
        <end position="58"/>
    </location>
</feature>
<feature type="region of interest" description="Disordered" evidence="2">
    <location>
        <begin position="500"/>
        <end position="522"/>
    </location>
</feature>
<dbReference type="GO" id="GO:0019005">
    <property type="term" value="C:SCF ubiquitin ligase complex"/>
    <property type="evidence" value="ECO:0007669"/>
    <property type="project" value="TreeGrafter"/>
</dbReference>
<sequence>MEQPPDRIQSELESFRRQWREEVSSRARNQAAPSSSSTLQTHNQQSRPSIGSSSISNRPSRRNEPPSHTKGPTSSTKPSQLDEDEDDYVPAPTFDGVVPPAAKAPGGQTLDGHLNERSKEPETALDFYEHAVERESTGKLGDSLQLYRKAFRMDDNVDRKYRDKHFASRWTKPAQKQPTNRPETTMAAPNATQPSRQGDRGAATGDRDDVIPLSFPNLIASFAGMTVEGSPSECEGVEPPPCPIATLPDEILVHILQDVAIADVGDFVRLSQVCKRLAYLVATEDRIWRRVCLGSEFGFGGMHYHFQRSITWKPLTLSDALADFDYEDDEADGGIYTVEDFRRRRAAEADATTLALYRGVKGYATWQSMFQRRPRVRFNGCYISTVNYIRPGQSSGHHLTWNTPVHIVTYYRYLRLFRDGTVISLTTTDEPAHVVHCLTRENLPSLRREHDTSHQNQQQHHLPAPVMASALKGRWRLSSLHDHQFNAYKGGEGRIGNMSSTQRNAPPSIIVSNTTTSQNTTEIPSLPQTEGDLYIETEGAVGAKYMYRLDLSLRSAGRSTRNNKLVWRGFWSYNRLTDDWAQFTLKNDKPFFFSRVRSYGVTGEQSEI</sequence>
<evidence type="ECO:0000256" key="1">
    <source>
        <dbReference type="ARBA" id="ARBA00022786"/>
    </source>
</evidence>
<dbReference type="Pfam" id="PF12937">
    <property type="entry name" value="F-box-like"/>
    <property type="match status" value="1"/>
</dbReference>
<name>A0AAN7ULE5_9PEZI</name>
<keyword evidence="5" id="KW-1185">Reference proteome</keyword>
<feature type="region of interest" description="Disordered" evidence="2">
    <location>
        <begin position="168"/>
        <end position="207"/>
    </location>
</feature>
<dbReference type="GO" id="GO:0005737">
    <property type="term" value="C:cytoplasm"/>
    <property type="evidence" value="ECO:0007669"/>
    <property type="project" value="TreeGrafter"/>
</dbReference>
<dbReference type="AlphaFoldDB" id="A0AAN7ULE5"/>
<feature type="compositionally biased region" description="Basic and acidic residues" evidence="2">
    <location>
        <begin position="1"/>
        <end position="25"/>
    </location>
</feature>